<dbReference type="OrthoDB" id="8375521at2"/>
<dbReference type="RefSeq" id="WP_009992445.1">
    <property type="nucleotide sequence ID" value="NZ_CP006986.1"/>
</dbReference>
<reference evidence="1 2" key="1">
    <citation type="submission" date="2013-12" db="EMBL/GenBank/DDBJ databases">
        <title>Complete genome sequence of Rhizobium etli bv. mimosae IE4771.</title>
        <authorList>
            <person name="Bustos P."/>
            <person name="Santamaria R.I."/>
            <person name="Lozano L."/>
            <person name="Ormeno-Orrillo E."/>
            <person name="Rogel M.A."/>
            <person name="Romero D."/>
            <person name="Cevallos M.A."/>
            <person name="Martinez-Romero E."/>
            <person name="Gonzalez V."/>
        </authorList>
    </citation>
    <scope>NUCLEOTIDE SEQUENCE [LARGE SCALE GENOMIC DNA]</scope>
    <source>
        <strain evidence="1 2">IE4771</strain>
    </source>
</reference>
<dbReference type="AlphaFoldDB" id="A0A060I3H7"/>
<dbReference type="Proteomes" id="UP000027180">
    <property type="component" value="Chromosome"/>
</dbReference>
<dbReference type="KEGG" id="rei:IE4771_CH03186"/>
<evidence type="ECO:0000313" key="1">
    <source>
        <dbReference type="EMBL" id="AIC28274.1"/>
    </source>
</evidence>
<proteinExistence type="predicted"/>
<accession>A0A060I3H7</accession>
<protein>
    <submittedName>
        <fullName evidence="1">Uncharacterized protein</fullName>
    </submittedName>
</protein>
<gene>
    <name evidence="1" type="ORF">IE4771_CH03186</name>
</gene>
<dbReference type="EMBL" id="CP006986">
    <property type="protein sequence ID" value="AIC28274.1"/>
    <property type="molecule type" value="Genomic_DNA"/>
</dbReference>
<evidence type="ECO:0000313" key="2">
    <source>
        <dbReference type="Proteomes" id="UP000027180"/>
    </source>
</evidence>
<dbReference type="HOGENOM" id="CLU_2864747_0_0_5"/>
<organism evidence="1 2">
    <name type="scientific">Rhizobium etli bv. mimosae str. IE4771</name>
    <dbReference type="NCBI Taxonomy" id="1432050"/>
    <lineage>
        <taxon>Bacteria</taxon>
        <taxon>Pseudomonadati</taxon>
        <taxon>Pseudomonadota</taxon>
        <taxon>Alphaproteobacteria</taxon>
        <taxon>Hyphomicrobiales</taxon>
        <taxon>Rhizobiaceae</taxon>
        <taxon>Rhizobium/Agrobacterium group</taxon>
        <taxon>Rhizobium</taxon>
    </lineage>
</organism>
<name>A0A060I3H7_RHIET</name>
<sequence>MDSNRPFEIAECQQAAKGLKSSWQDMAGSEALIRALVAERNGDSPLALFWTEVHRALCQEHKAF</sequence>